<keyword evidence="4" id="KW-1185">Reference proteome</keyword>
<dbReference type="PANTHER" id="PTHR16209:SF4">
    <property type="entry name" value="WW DOMAIN BINDING PROTEIN 1-LIKE"/>
    <property type="match status" value="1"/>
</dbReference>
<dbReference type="Pfam" id="PF11669">
    <property type="entry name" value="WBP-1"/>
    <property type="match status" value="1"/>
</dbReference>
<dbReference type="AlphaFoldDB" id="A0A5N5K8V7"/>
<feature type="transmembrane region" description="Helical" evidence="2">
    <location>
        <begin position="59"/>
        <end position="77"/>
    </location>
</feature>
<feature type="compositionally biased region" description="Basic and acidic residues" evidence="1">
    <location>
        <begin position="184"/>
        <end position="215"/>
    </location>
</feature>
<accession>A0A5N5K8V7</accession>
<gene>
    <name evidence="3" type="ORF">PHYPO_G00153780</name>
</gene>
<feature type="region of interest" description="Disordered" evidence="1">
    <location>
        <begin position="271"/>
        <end position="297"/>
    </location>
</feature>
<dbReference type="Proteomes" id="UP000327468">
    <property type="component" value="Chromosome 26"/>
</dbReference>
<keyword evidence="2" id="KW-0472">Membrane</keyword>
<name>A0A5N5K8V7_PANHP</name>
<evidence type="ECO:0000313" key="4">
    <source>
        <dbReference type="Proteomes" id="UP000327468"/>
    </source>
</evidence>
<sequence>MSCAEMGLFFYTAGTVSPTEATLDQQSLQCVGENNQSYICESGHCCEDLQCCNYYYELWWFWLMCAIIFILTCCCVCRHRRVKHRLQQQQRQHEINLIAYREARNYTSPPFYFRFLPSNLLPDYEDVTNHPLTPPPPYCNLNTGPPACTNSDQEEAQCPSTQATPMPTASAALCSSPDIVGLENSRENQQRDDGKDRETILKQDMDHKDQERDVEVPEEETDGLMGRRRHFTGDSGIEVCLCSQGIESDRPKELEELLSNEGHSSPMEFCDGCGARDDKDNEQGTELDASPRLPLSPQLHPSCLYLHTIKEPEGPQECQS</sequence>
<reference evidence="3 4" key="1">
    <citation type="submission" date="2019-06" db="EMBL/GenBank/DDBJ databases">
        <title>A chromosome-scale genome assembly of the striped catfish, Pangasianodon hypophthalmus.</title>
        <authorList>
            <person name="Wen M."/>
            <person name="Zahm M."/>
            <person name="Roques C."/>
            <person name="Cabau C."/>
            <person name="Klopp C."/>
            <person name="Donnadieu C."/>
            <person name="Jouanno E."/>
            <person name="Avarre J.-C."/>
            <person name="Campet M."/>
            <person name="Ha T.T.T."/>
            <person name="Dugue R."/>
            <person name="Lampietro C."/>
            <person name="Louis A."/>
            <person name="Herpin A."/>
            <person name="Echchiki A."/>
            <person name="Berthelot C."/>
            <person name="Parey E."/>
            <person name="Roest-Crollius H."/>
            <person name="Braasch I."/>
            <person name="Postlethwait J."/>
            <person name="Bobe J."/>
            <person name="Montfort J."/>
            <person name="Bouchez O."/>
            <person name="Begum T."/>
            <person name="Schartl M."/>
            <person name="Guiguen Y."/>
        </authorList>
    </citation>
    <scope>NUCLEOTIDE SEQUENCE [LARGE SCALE GENOMIC DNA]</scope>
    <source>
        <strain evidence="3 4">Indonesia</strain>
        <tissue evidence="3">Blood</tissue>
    </source>
</reference>
<evidence type="ECO:0000313" key="3">
    <source>
        <dbReference type="EMBL" id="KAB5523547.1"/>
    </source>
</evidence>
<keyword evidence="2" id="KW-0812">Transmembrane</keyword>
<protein>
    <recommendedName>
        <fullName evidence="5">WW domain binding protein 1-like b</fullName>
    </recommendedName>
</protein>
<dbReference type="InterPro" id="IPR021684">
    <property type="entry name" value="WBP1-like"/>
</dbReference>
<evidence type="ECO:0008006" key="5">
    <source>
        <dbReference type="Google" id="ProtNLM"/>
    </source>
</evidence>
<organism evidence="3 4">
    <name type="scientific">Pangasianodon hypophthalmus</name>
    <name type="common">Striped catfish</name>
    <name type="synonym">Helicophagus hypophthalmus</name>
    <dbReference type="NCBI Taxonomy" id="310915"/>
    <lineage>
        <taxon>Eukaryota</taxon>
        <taxon>Metazoa</taxon>
        <taxon>Chordata</taxon>
        <taxon>Craniata</taxon>
        <taxon>Vertebrata</taxon>
        <taxon>Euteleostomi</taxon>
        <taxon>Actinopterygii</taxon>
        <taxon>Neopterygii</taxon>
        <taxon>Teleostei</taxon>
        <taxon>Ostariophysi</taxon>
        <taxon>Siluriformes</taxon>
        <taxon>Pangasiidae</taxon>
        <taxon>Pangasianodon</taxon>
    </lineage>
</organism>
<dbReference type="EMBL" id="VFJC01000027">
    <property type="protein sequence ID" value="KAB5523547.1"/>
    <property type="molecule type" value="Genomic_DNA"/>
</dbReference>
<evidence type="ECO:0000256" key="2">
    <source>
        <dbReference type="SAM" id="Phobius"/>
    </source>
</evidence>
<dbReference type="InterPro" id="IPR051994">
    <property type="entry name" value="WW_domain-binding"/>
</dbReference>
<dbReference type="PANTHER" id="PTHR16209">
    <property type="entry name" value="VESICULAR, OVEREXPRESSED IN CANCER, PROSURVIVAL PROTEIN 1"/>
    <property type="match status" value="1"/>
</dbReference>
<comment type="caution">
    <text evidence="3">The sequence shown here is derived from an EMBL/GenBank/DDBJ whole genome shotgun (WGS) entry which is preliminary data.</text>
</comment>
<evidence type="ECO:0000256" key="1">
    <source>
        <dbReference type="SAM" id="MobiDB-lite"/>
    </source>
</evidence>
<proteinExistence type="predicted"/>
<feature type="compositionally biased region" description="Polar residues" evidence="1">
    <location>
        <begin position="158"/>
        <end position="167"/>
    </location>
</feature>
<dbReference type="OrthoDB" id="10070083at2759"/>
<keyword evidence="2" id="KW-1133">Transmembrane helix</keyword>
<feature type="region of interest" description="Disordered" evidence="1">
    <location>
        <begin position="150"/>
        <end position="230"/>
    </location>
</feature>